<evidence type="ECO:0000256" key="1">
    <source>
        <dbReference type="ARBA" id="ARBA00004167"/>
    </source>
</evidence>
<evidence type="ECO:0000256" key="8">
    <source>
        <dbReference type="RuleBase" id="RU366017"/>
    </source>
</evidence>
<comment type="subcellular location">
    <subcellularLocation>
        <location evidence="1">Membrane</location>
        <topology evidence="1">Single-pass membrane protein</topology>
    </subcellularLocation>
</comment>
<dbReference type="GO" id="GO:0016020">
    <property type="term" value="C:membrane"/>
    <property type="evidence" value="ECO:0007669"/>
    <property type="project" value="UniProtKB-SubCell"/>
</dbReference>
<evidence type="ECO:0000256" key="7">
    <source>
        <dbReference type="ARBA" id="ARBA00023136"/>
    </source>
</evidence>
<evidence type="ECO:0000313" key="10">
    <source>
        <dbReference type="WBParaSite" id="PDA_v2.g21091.t1"/>
    </source>
</evidence>
<dbReference type="Pfam" id="PF01697">
    <property type="entry name" value="Glyco_transf_92"/>
    <property type="match status" value="1"/>
</dbReference>
<keyword evidence="3 8" id="KW-0328">Glycosyltransferase</keyword>
<keyword evidence="7" id="KW-0472">Membrane</keyword>
<evidence type="ECO:0000256" key="4">
    <source>
        <dbReference type="ARBA" id="ARBA00022679"/>
    </source>
</evidence>
<evidence type="ECO:0000256" key="2">
    <source>
        <dbReference type="ARBA" id="ARBA00007647"/>
    </source>
</evidence>
<keyword evidence="6" id="KW-1133">Transmembrane helix</keyword>
<keyword evidence="4 8" id="KW-0808">Transferase</keyword>
<dbReference type="AlphaFoldDB" id="A0A914Q1T9"/>
<sequence length="255" mass="29237">MGYRPMLELNSRNQPVAITDCLTRYRESSEFIIIADVDDVLIPKEQNYYKEFSHWVKIYPFAAAFMYYRRRGTINAANSFGNFSLLNTLSSLSIGGENLIGKSVYQTKIAESAWIHWPFFKNETTATIKNGGRMLHVAIDNSMEEKLTIMSHKELKSVTTNFFETFKNFPSFNSNSAYAGAISKCHGESVSWNSTDQPCLTEMRCSKPKIVEGFKCHVAKRNFTSVFLNENIVLHIPYSNYFWEKSENGCNLFVN</sequence>
<evidence type="ECO:0000256" key="3">
    <source>
        <dbReference type="ARBA" id="ARBA00022676"/>
    </source>
</evidence>
<dbReference type="EC" id="2.4.1.-" evidence="8"/>
<proteinExistence type="inferred from homology"/>
<dbReference type="InterPro" id="IPR052012">
    <property type="entry name" value="GTase_92"/>
</dbReference>
<dbReference type="PANTHER" id="PTHR21645">
    <property type="entry name" value="GLYCOSYLTRANSFERASE FAMILY 92 PROTEIN"/>
    <property type="match status" value="1"/>
</dbReference>
<dbReference type="InterPro" id="IPR008166">
    <property type="entry name" value="Glyco_transf_92"/>
</dbReference>
<evidence type="ECO:0000256" key="5">
    <source>
        <dbReference type="ARBA" id="ARBA00022692"/>
    </source>
</evidence>
<name>A0A914Q1T9_9BILA</name>
<protein>
    <recommendedName>
        <fullName evidence="8">Glycosyltransferase family 92 protein</fullName>
        <ecNumber evidence="8">2.4.1.-</ecNumber>
    </recommendedName>
</protein>
<dbReference type="Proteomes" id="UP000887578">
    <property type="component" value="Unplaced"/>
</dbReference>
<keyword evidence="9" id="KW-1185">Reference proteome</keyword>
<comment type="similarity">
    <text evidence="2 8">Belongs to the glycosyltransferase 92 family.</text>
</comment>
<dbReference type="WBParaSite" id="PDA_v2.g21091.t1">
    <property type="protein sequence ID" value="PDA_v2.g21091.t1"/>
    <property type="gene ID" value="PDA_v2.g21091"/>
</dbReference>
<dbReference type="GO" id="GO:0016757">
    <property type="term" value="F:glycosyltransferase activity"/>
    <property type="evidence" value="ECO:0007669"/>
    <property type="project" value="UniProtKB-UniRule"/>
</dbReference>
<evidence type="ECO:0000313" key="9">
    <source>
        <dbReference type="Proteomes" id="UP000887578"/>
    </source>
</evidence>
<dbReference type="PANTHER" id="PTHR21645:SF2">
    <property type="entry name" value="GLYCOSYLTRANSFERASE FAMILY 92 PROTEIN F59C6.8"/>
    <property type="match status" value="1"/>
</dbReference>
<evidence type="ECO:0000256" key="6">
    <source>
        <dbReference type="ARBA" id="ARBA00022989"/>
    </source>
</evidence>
<keyword evidence="5" id="KW-0812">Transmembrane</keyword>
<reference evidence="10" key="1">
    <citation type="submission" date="2022-11" db="UniProtKB">
        <authorList>
            <consortium name="WormBaseParasite"/>
        </authorList>
    </citation>
    <scope>IDENTIFICATION</scope>
</reference>
<accession>A0A914Q1T9</accession>
<organism evidence="9 10">
    <name type="scientific">Panagrolaimus davidi</name>
    <dbReference type="NCBI Taxonomy" id="227884"/>
    <lineage>
        <taxon>Eukaryota</taxon>
        <taxon>Metazoa</taxon>
        <taxon>Ecdysozoa</taxon>
        <taxon>Nematoda</taxon>
        <taxon>Chromadorea</taxon>
        <taxon>Rhabditida</taxon>
        <taxon>Tylenchina</taxon>
        <taxon>Panagrolaimomorpha</taxon>
        <taxon>Panagrolaimoidea</taxon>
        <taxon>Panagrolaimidae</taxon>
        <taxon>Panagrolaimus</taxon>
    </lineage>
</organism>